<organism evidence="2">
    <name type="scientific">Salmonella enterica I</name>
    <dbReference type="NCBI Taxonomy" id="59201"/>
    <lineage>
        <taxon>Bacteria</taxon>
        <taxon>Pseudomonadati</taxon>
        <taxon>Pseudomonadota</taxon>
        <taxon>Gammaproteobacteria</taxon>
        <taxon>Enterobacterales</taxon>
        <taxon>Enterobacteriaceae</taxon>
        <taxon>Salmonella</taxon>
    </lineage>
</organism>
<proteinExistence type="predicted"/>
<protein>
    <submittedName>
        <fullName evidence="2">Uncharacterized protein</fullName>
    </submittedName>
</protein>
<evidence type="ECO:0000313" key="2">
    <source>
        <dbReference type="EMBL" id="ECW0150038.1"/>
    </source>
</evidence>
<accession>A0A3U1AHG1</accession>
<name>A0A3U1AHG1_SALET</name>
<sequence>MFGVIFNVTCGVIFMIISLIAGAGLVFYSDEYSQPQLWNMVGLSIAFALAWMWAFKQANKTWYIYKSGKNN</sequence>
<dbReference type="AlphaFoldDB" id="A0A3U1AHG1"/>
<feature type="transmembrane region" description="Helical" evidence="1">
    <location>
        <begin position="37"/>
        <end position="55"/>
    </location>
</feature>
<gene>
    <name evidence="2" type="ORF">F3E81_22240</name>
</gene>
<comment type="caution">
    <text evidence="2">The sequence shown here is derived from an EMBL/GenBank/DDBJ whole genome shotgun (WGS) entry which is preliminary data.</text>
</comment>
<keyword evidence="1" id="KW-1133">Transmembrane helix</keyword>
<reference evidence="2" key="1">
    <citation type="submission" date="2019-09" db="EMBL/GenBank/DDBJ databases">
        <authorList>
            <person name="Ashton P.M."/>
            <person name="Dallman T."/>
            <person name="Nair S."/>
            <person name="De Pinna E."/>
            <person name="Peters T."/>
            <person name="Grant K."/>
        </authorList>
    </citation>
    <scope>NUCLEOTIDE SEQUENCE</scope>
    <source>
        <strain evidence="2">802752</strain>
    </source>
</reference>
<dbReference type="EMBL" id="AAKUZB010000025">
    <property type="protein sequence ID" value="ECW0150038.1"/>
    <property type="molecule type" value="Genomic_DNA"/>
</dbReference>
<evidence type="ECO:0000256" key="1">
    <source>
        <dbReference type="SAM" id="Phobius"/>
    </source>
</evidence>
<feature type="transmembrane region" description="Helical" evidence="1">
    <location>
        <begin position="6"/>
        <end position="28"/>
    </location>
</feature>
<keyword evidence="1" id="KW-0472">Membrane</keyword>
<keyword evidence="1" id="KW-0812">Transmembrane</keyword>